<evidence type="ECO:0000313" key="11">
    <source>
        <dbReference type="EMBL" id="CAA9489571.1"/>
    </source>
</evidence>
<proteinExistence type="inferred from homology"/>
<sequence length="228" mass="24966">MTPPLVSVVVPVLDEAATMELFLAELFGLPGRFEVIVVDGGSIDGTRELAVKAGAVLVDAPRGRAAQQNAGARAARGDVLVFLHADSRLPRDAYASLARALDDPHVAGGNFSLRFDGDDAFSRVLGAWYAVQRRLGVWYGDSTIWVRPDVFWALGGFPSLPIMEDYALVRALRRVGATPRLPGPATTSSRRWRALGVRPTVMSWVVIRWLFVAGVSPEWLARLYRRAR</sequence>
<dbReference type="InterPro" id="IPR026461">
    <property type="entry name" value="Trfase_2_rSAM/seldom_assoc"/>
</dbReference>
<comment type="pathway">
    <text evidence="7">Carotenoid biosynthesis; staphyloxanthin biosynthesis; staphyloxanthin from farnesyl diphosphate: step 4/5.</text>
</comment>
<feature type="domain" description="Glycosyltransferase 2-like" evidence="10">
    <location>
        <begin position="7"/>
        <end position="126"/>
    </location>
</feature>
<dbReference type="PANTHER" id="PTHR43646:SF2">
    <property type="entry name" value="GLYCOSYLTRANSFERASE 2-LIKE DOMAIN-CONTAINING PROTEIN"/>
    <property type="match status" value="1"/>
</dbReference>
<protein>
    <recommendedName>
        <fullName evidence="9">4,4'-diaponeurosporenoate glycosyltransferase</fullName>
    </recommendedName>
</protein>
<evidence type="ECO:0000256" key="3">
    <source>
        <dbReference type="ARBA" id="ARBA00022676"/>
    </source>
</evidence>
<keyword evidence="4" id="KW-0808">Transferase</keyword>
<dbReference type="GO" id="GO:0016757">
    <property type="term" value="F:glycosyltransferase activity"/>
    <property type="evidence" value="ECO:0007669"/>
    <property type="project" value="UniProtKB-KW"/>
</dbReference>
<evidence type="ECO:0000256" key="2">
    <source>
        <dbReference type="ARBA" id="ARBA00022475"/>
    </source>
</evidence>
<dbReference type="InterPro" id="IPR001173">
    <property type="entry name" value="Glyco_trans_2-like"/>
</dbReference>
<keyword evidence="5" id="KW-0472">Membrane</keyword>
<evidence type="ECO:0000256" key="6">
    <source>
        <dbReference type="ARBA" id="ARBA00037281"/>
    </source>
</evidence>
<keyword evidence="3" id="KW-0328">Glycosyltransferase</keyword>
<comment type="similarity">
    <text evidence="8">Belongs to the glycosyltransferase 2 family. CrtQ subfamily.</text>
</comment>
<evidence type="ECO:0000256" key="4">
    <source>
        <dbReference type="ARBA" id="ARBA00022679"/>
    </source>
</evidence>
<evidence type="ECO:0000259" key="10">
    <source>
        <dbReference type="Pfam" id="PF00535"/>
    </source>
</evidence>
<accession>A0A6J4S4R4</accession>
<evidence type="ECO:0000256" key="5">
    <source>
        <dbReference type="ARBA" id="ARBA00023136"/>
    </source>
</evidence>
<dbReference type="Pfam" id="PF00535">
    <property type="entry name" value="Glycos_transf_2"/>
    <property type="match status" value="1"/>
</dbReference>
<evidence type="ECO:0000256" key="7">
    <source>
        <dbReference type="ARBA" id="ARBA00037904"/>
    </source>
</evidence>
<organism evidence="11">
    <name type="scientific">uncultured Solirubrobacteraceae bacterium</name>
    <dbReference type="NCBI Taxonomy" id="1162706"/>
    <lineage>
        <taxon>Bacteria</taxon>
        <taxon>Bacillati</taxon>
        <taxon>Actinomycetota</taxon>
        <taxon>Thermoleophilia</taxon>
        <taxon>Solirubrobacterales</taxon>
        <taxon>Solirubrobacteraceae</taxon>
        <taxon>environmental samples</taxon>
    </lineage>
</organism>
<dbReference type="GO" id="GO:0005886">
    <property type="term" value="C:plasma membrane"/>
    <property type="evidence" value="ECO:0007669"/>
    <property type="project" value="UniProtKB-SubCell"/>
</dbReference>
<evidence type="ECO:0000256" key="8">
    <source>
        <dbReference type="ARBA" id="ARBA00038120"/>
    </source>
</evidence>
<keyword evidence="2" id="KW-1003">Cell membrane</keyword>
<comment type="subcellular location">
    <subcellularLocation>
        <location evidence="1">Cell membrane</location>
    </subcellularLocation>
</comment>
<evidence type="ECO:0000256" key="1">
    <source>
        <dbReference type="ARBA" id="ARBA00004236"/>
    </source>
</evidence>
<dbReference type="EMBL" id="CADCVT010000125">
    <property type="protein sequence ID" value="CAA9489571.1"/>
    <property type="molecule type" value="Genomic_DNA"/>
</dbReference>
<dbReference type="AlphaFoldDB" id="A0A6J4S4R4"/>
<dbReference type="NCBIfam" id="TIGR04283">
    <property type="entry name" value="glyco_like_mftF"/>
    <property type="match status" value="1"/>
</dbReference>
<reference evidence="11" key="1">
    <citation type="submission" date="2020-02" db="EMBL/GenBank/DDBJ databases">
        <authorList>
            <person name="Meier V. D."/>
        </authorList>
    </citation>
    <scope>NUCLEOTIDE SEQUENCE</scope>
    <source>
        <strain evidence="11">AVDCRST_MAG85</strain>
    </source>
</reference>
<dbReference type="InterPro" id="IPR029044">
    <property type="entry name" value="Nucleotide-diphossugar_trans"/>
</dbReference>
<name>A0A6J4S4R4_9ACTN</name>
<dbReference type="SUPFAM" id="SSF53448">
    <property type="entry name" value="Nucleotide-diphospho-sugar transferases"/>
    <property type="match status" value="1"/>
</dbReference>
<gene>
    <name evidence="11" type="ORF">AVDCRST_MAG85-1146</name>
</gene>
<evidence type="ECO:0000256" key="9">
    <source>
        <dbReference type="ARBA" id="ARBA00040345"/>
    </source>
</evidence>
<dbReference type="CDD" id="cd02522">
    <property type="entry name" value="GT_2_like_a"/>
    <property type="match status" value="1"/>
</dbReference>
<dbReference type="Gene3D" id="3.90.550.10">
    <property type="entry name" value="Spore Coat Polysaccharide Biosynthesis Protein SpsA, Chain A"/>
    <property type="match status" value="1"/>
</dbReference>
<dbReference type="PANTHER" id="PTHR43646">
    <property type="entry name" value="GLYCOSYLTRANSFERASE"/>
    <property type="match status" value="1"/>
</dbReference>
<comment type="function">
    <text evidence="6">Catalyzes the glycosylation of 4,4'-diaponeurosporenoate, i.e. the esterification of glucose at the C1'' position with the carboxyl group of 4,4'-diaponeurosporenic acid, to form glycosyl-4,4'-diaponeurosporenoate. This is a step in the biosynthesis of staphyloxanthin, an orange pigment present in most staphylococci strains.</text>
</comment>